<accession>A0A2R6WBV8</accession>
<dbReference type="EMBL" id="KZ772784">
    <property type="protein sequence ID" value="PTQ31344.1"/>
    <property type="molecule type" value="Genomic_DNA"/>
</dbReference>
<organism evidence="1 2">
    <name type="scientific">Marchantia polymorpha</name>
    <name type="common">Common liverwort</name>
    <name type="synonym">Marchantia aquatica</name>
    <dbReference type="NCBI Taxonomy" id="3197"/>
    <lineage>
        <taxon>Eukaryota</taxon>
        <taxon>Viridiplantae</taxon>
        <taxon>Streptophyta</taxon>
        <taxon>Embryophyta</taxon>
        <taxon>Marchantiophyta</taxon>
        <taxon>Marchantiopsida</taxon>
        <taxon>Marchantiidae</taxon>
        <taxon>Marchantiales</taxon>
        <taxon>Marchantiaceae</taxon>
        <taxon>Marchantia</taxon>
    </lineage>
</organism>
<evidence type="ECO:0000313" key="1">
    <source>
        <dbReference type="EMBL" id="PTQ31344.1"/>
    </source>
</evidence>
<dbReference type="Gramene" id="Mp4g09030.1">
    <property type="protein sequence ID" value="Mp4g09030.1.cds1"/>
    <property type="gene ID" value="Mp4g09030"/>
</dbReference>
<gene>
    <name evidence="1" type="ORF">MARPO_0112s0005</name>
</gene>
<reference evidence="2" key="1">
    <citation type="journal article" date="2017" name="Cell">
        <title>Insights into land plant evolution garnered from the Marchantia polymorpha genome.</title>
        <authorList>
            <person name="Bowman J.L."/>
            <person name="Kohchi T."/>
            <person name="Yamato K.T."/>
            <person name="Jenkins J."/>
            <person name="Shu S."/>
            <person name="Ishizaki K."/>
            <person name="Yamaoka S."/>
            <person name="Nishihama R."/>
            <person name="Nakamura Y."/>
            <person name="Berger F."/>
            <person name="Adam C."/>
            <person name="Aki S.S."/>
            <person name="Althoff F."/>
            <person name="Araki T."/>
            <person name="Arteaga-Vazquez M.A."/>
            <person name="Balasubrmanian S."/>
            <person name="Barry K."/>
            <person name="Bauer D."/>
            <person name="Boehm C.R."/>
            <person name="Briginshaw L."/>
            <person name="Caballero-Perez J."/>
            <person name="Catarino B."/>
            <person name="Chen F."/>
            <person name="Chiyoda S."/>
            <person name="Chovatia M."/>
            <person name="Davies K.M."/>
            <person name="Delmans M."/>
            <person name="Demura T."/>
            <person name="Dierschke T."/>
            <person name="Dolan L."/>
            <person name="Dorantes-Acosta A.E."/>
            <person name="Eklund D.M."/>
            <person name="Florent S.N."/>
            <person name="Flores-Sandoval E."/>
            <person name="Fujiyama A."/>
            <person name="Fukuzawa H."/>
            <person name="Galik B."/>
            <person name="Grimanelli D."/>
            <person name="Grimwood J."/>
            <person name="Grossniklaus U."/>
            <person name="Hamada T."/>
            <person name="Haseloff J."/>
            <person name="Hetherington A.J."/>
            <person name="Higo A."/>
            <person name="Hirakawa Y."/>
            <person name="Hundley H.N."/>
            <person name="Ikeda Y."/>
            <person name="Inoue K."/>
            <person name="Inoue S.I."/>
            <person name="Ishida S."/>
            <person name="Jia Q."/>
            <person name="Kakita M."/>
            <person name="Kanazawa T."/>
            <person name="Kawai Y."/>
            <person name="Kawashima T."/>
            <person name="Kennedy M."/>
            <person name="Kinose K."/>
            <person name="Kinoshita T."/>
            <person name="Kohara Y."/>
            <person name="Koide E."/>
            <person name="Komatsu K."/>
            <person name="Kopischke S."/>
            <person name="Kubo M."/>
            <person name="Kyozuka J."/>
            <person name="Lagercrantz U."/>
            <person name="Lin S.S."/>
            <person name="Lindquist E."/>
            <person name="Lipzen A.M."/>
            <person name="Lu C.W."/>
            <person name="De Luna E."/>
            <person name="Martienssen R.A."/>
            <person name="Minamino N."/>
            <person name="Mizutani M."/>
            <person name="Mizutani M."/>
            <person name="Mochizuki N."/>
            <person name="Monte I."/>
            <person name="Mosher R."/>
            <person name="Nagasaki H."/>
            <person name="Nakagami H."/>
            <person name="Naramoto S."/>
            <person name="Nishitani K."/>
            <person name="Ohtani M."/>
            <person name="Okamoto T."/>
            <person name="Okumura M."/>
            <person name="Phillips J."/>
            <person name="Pollak B."/>
            <person name="Reinders A."/>
            <person name="Rovekamp M."/>
            <person name="Sano R."/>
            <person name="Sawa S."/>
            <person name="Schmid M.W."/>
            <person name="Shirakawa M."/>
            <person name="Solano R."/>
            <person name="Spunde A."/>
            <person name="Suetsugu N."/>
            <person name="Sugano S."/>
            <person name="Sugiyama A."/>
            <person name="Sun R."/>
            <person name="Suzuki Y."/>
            <person name="Takenaka M."/>
            <person name="Takezawa D."/>
            <person name="Tomogane H."/>
            <person name="Tsuzuki M."/>
            <person name="Ueda T."/>
            <person name="Umeda M."/>
            <person name="Ward J.M."/>
            <person name="Watanabe Y."/>
            <person name="Yazaki K."/>
            <person name="Yokoyama R."/>
            <person name="Yoshitake Y."/>
            <person name="Yotsui I."/>
            <person name="Zachgo S."/>
            <person name="Schmutz J."/>
        </authorList>
    </citation>
    <scope>NUCLEOTIDE SEQUENCE [LARGE SCALE GENOMIC DNA]</scope>
    <source>
        <strain evidence="2">Tak-1</strain>
    </source>
</reference>
<dbReference type="Proteomes" id="UP000244005">
    <property type="component" value="Unassembled WGS sequence"/>
</dbReference>
<sequence length="102" mass="11478">MSLHTKVLKVLSPRSQLRTVDAWVHLALQQPERFPDGICRPVAESSSCLLHALREYNFPVSRQRSLSVLSCCSSKFKWSDYIFSSLTAVSRSNSSASTDIFN</sequence>
<evidence type="ECO:0000313" key="2">
    <source>
        <dbReference type="Proteomes" id="UP000244005"/>
    </source>
</evidence>
<name>A0A2R6WBV8_MARPO</name>
<protein>
    <submittedName>
        <fullName evidence="1">Uncharacterized protein</fullName>
    </submittedName>
</protein>
<keyword evidence="2" id="KW-1185">Reference proteome</keyword>
<dbReference type="AlphaFoldDB" id="A0A2R6WBV8"/>
<proteinExistence type="predicted"/>